<feature type="region of interest" description="Disordered" evidence="1">
    <location>
        <begin position="139"/>
        <end position="158"/>
    </location>
</feature>
<accession>A0ABQ9WGQ3</accession>
<evidence type="ECO:0000313" key="3">
    <source>
        <dbReference type="Proteomes" id="UP001266305"/>
    </source>
</evidence>
<feature type="region of interest" description="Disordered" evidence="1">
    <location>
        <begin position="1"/>
        <end position="33"/>
    </location>
</feature>
<dbReference type="Proteomes" id="UP001266305">
    <property type="component" value="Unassembled WGS sequence"/>
</dbReference>
<keyword evidence="3" id="KW-1185">Reference proteome</keyword>
<sequence>MDREALVPGPLWLGNPGPRAGTASGPRTGFSRPCQGRAFQSLVGDGKAHSGHQPWENQPRWFPRVGPGPPRWHPVTQRELAGPAQACAPGPGPGKAPDPMRRTCTCPPFPAPVLQLVGAAVLRADSAASWRRKVHVKKACGTGPVPPTRPATPQGSRGLEATCLQQPSHPRHFGGSPKAPTGGGGLESPCDHDLGLCFPVSCTGSLGAPPPPQGVLTSEGL</sequence>
<protein>
    <submittedName>
        <fullName evidence="2">Uncharacterized protein</fullName>
    </submittedName>
</protein>
<proteinExistence type="predicted"/>
<evidence type="ECO:0000256" key="1">
    <source>
        <dbReference type="SAM" id="MobiDB-lite"/>
    </source>
</evidence>
<evidence type="ECO:0000313" key="2">
    <source>
        <dbReference type="EMBL" id="KAK2120821.1"/>
    </source>
</evidence>
<feature type="region of interest" description="Disordered" evidence="1">
    <location>
        <begin position="165"/>
        <end position="186"/>
    </location>
</feature>
<gene>
    <name evidence="2" type="ORF">P7K49_002207</name>
</gene>
<reference evidence="2 3" key="1">
    <citation type="submission" date="2023-05" db="EMBL/GenBank/DDBJ databases">
        <title>B98-5 Cell Line De Novo Hybrid Assembly: An Optical Mapping Approach.</title>
        <authorList>
            <person name="Kananen K."/>
            <person name="Auerbach J.A."/>
            <person name="Kautto E."/>
            <person name="Blachly J.S."/>
        </authorList>
    </citation>
    <scope>NUCLEOTIDE SEQUENCE [LARGE SCALE GENOMIC DNA]</scope>
    <source>
        <strain evidence="2">B95-8</strain>
        <tissue evidence="2">Cell line</tissue>
    </source>
</reference>
<organism evidence="2 3">
    <name type="scientific">Saguinus oedipus</name>
    <name type="common">Cotton-top tamarin</name>
    <name type="synonym">Oedipomidas oedipus</name>
    <dbReference type="NCBI Taxonomy" id="9490"/>
    <lineage>
        <taxon>Eukaryota</taxon>
        <taxon>Metazoa</taxon>
        <taxon>Chordata</taxon>
        <taxon>Craniata</taxon>
        <taxon>Vertebrata</taxon>
        <taxon>Euteleostomi</taxon>
        <taxon>Mammalia</taxon>
        <taxon>Eutheria</taxon>
        <taxon>Euarchontoglires</taxon>
        <taxon>Primates</taxon>
        <taxon>Haplorrhini</taxon>
        <taxon>Platyrrhini</taxon>
        <taxon>Cebidae</taxon>
        <taxon>Callitrichinae</taxon>
        <taxon>Saguinus</taxon>
    </lineage>
</organism>
<name>A0ABQ9WGQ3_SAGOE</name>
<dbReference type="EMBL" id="JASSZA010000001">
    <property type="protein sequence ID" value="KAK2120821.1"/>
    <property type="molecule type" value="Genomic_DNA"/>
</dbReference>
<comment type="caution">
    <text evidence="2">The sequence shown here is derived from an EMBL/GenBank/DDBJ whole genome shotgun (WGS) entry which is preliminary data.</text>
</comment>